<dbReference type="Gene3D" id="2.60.120.330">
    <property type="entry name" value="B-lactam Antibiotic, Isopenicillin N Synthase, Chain"/>
    <property type="match status" value="1"/>
</dbReference>
<comment type="similarity">
    <text evidence="1 5">Belongs to the iron/ascorbate-dependent oxidoreductase family.</text>
</comment>
<accession>A0A0C9UD83</accession>
<organism evidence="7 8">
    <name type="scientific">Sphaerobolus stellatus (strain SS14)</name>
    <dbReference type="NCBI Taxonomy" id="990650"/>
    <lineage>
        <taxon>Eukaryota</taxon>
        <taxon>Fungi</taxon>
        <taxon>Dikarya</taxon>
        <taxon>Basidiomycota</taxon>
        <taxon>Agaricomycotina</taxon>
        <taxon>Agaricomycetes</taxon>
        <taxon>Phallomycetidae</taxon>
        <taxon>Geastrales</taxon>
        <taxon>Sphaerobolaceae</taxon>
        <taxon>Sphaerobolus</taxon>
    </lineage>
</organism>
<dbReference type="Proteomes" id="UP000054279">
    <property type="component" value="Unassembled WGS sequence"/>
</dbReference>
<evidence type="ECO:0000256" key="4">
    <source>
        <dbReference type="ARBA" id="ARBA00023004"/>
    </source>
</evidence>
<evidence type="ECO:0000256" key="5">
    <source>
        <dbReference type="RuleBase" id="RU003682"/>
    </source>
</evidence>
<evidence type="ECO:0000313" key="8">
    <source>
        <dbReference type="Proteomes" id="UP000054279"/>
    </source>
</evidence>
<dbReference type="InterPro" id="IPR026992">
    <property type="entry name" value="DIOX_N"/>
</dbReference>
<sequence>MSDIALTTKSGIKVVDFSPFVDGTDKQAVANAILSSFKETGFVYLLNHPVPKESIEEMFVWSKKFLDLPMDKKQLAPHPPSGTHHRGSLLKKVSQHIYDSDELAKNRNKAPDVKESFEYGREEDENMPDIWLPDGFLPGFKEACLDFFWLLYETELKIWEAMALGFKLPKKYFKVYHTKPDNQLRLLHYPSVPAEELANETITRIGAYSDFGSITLLLQDDIGGLEIESPQKPDNFTQLAPYVEDAIIVNAGDFLGRWSNDTIRSTIHRVRAPLGKGVEGMIPDRYSIPYVSQIFNHFRQWAYSTDKHYSSSVQL</sequence>
<dbReference type="GO" id="GO:0016491">
    <property type="term" value="F:oxidoreductase activity"/>
    <property type="evidence" value="ECO:0007669"/>
    <property type="project" value="UniProtKB-KW"/>
</dbReference>
<dbReference type="HOGENOM" id="CLU_010119_6_1_1"/>
<dbReference type="PROSITE" id="PS51471">
    <property type="entry name" value="FE2OG_OXY"/>
    <property type="match status" value="1"/>
</dbReference>
<name>A0A0C9UD83_SPHS4</name>
<dbReference type="InterPro" id="IPR044861">
    <property type="entry name" value="IPNS-like_FE2OG_OXY"/>
</dbReference>
<dbReference type="SUPFAM" id="SSF51197">
    <property type="entry name" value="Clavaminate synthase-like"/>
    <property type="match status" value="1"/>
</dbReference>
<gene>
    <name evidence="7" type="ORF">M422DRAFT_191444</name>
</gene>
<keyword evidence="2 5" id="KW-0479">Metal-binding</keyword>
<evidence type="ECO:0000256" key="2">
    <source>
        <dbReference type="ARBA" id="ARBA00022723"/>
    </source>
</evidence>
<dbReference type="InterPro" id="IPR027443">
    <property type="entry name" value="IPNS-like_sf"/>
</dbReference>
<dbReference type="Pfam" id="PF14226">
    <property type="entry name" value="DIOX_N"/>
    <property type="match status" value="1"/>
</dbReference>
<dbReference type="PANTHER" id="PTHR10209">
    <property type="entry name" value="OXIDOREDUCTASE, 2OG-FE II OXYGENASE FAMILY PROTEIN"/>
    <property type="match status" value="1"/>
</dbReference>
<protein>
    <recommendedName>
        <fullName evidence="6">Fe2OG dioxygenase domain-containing protein</fullName>
    </recommendedName>
</protein>
<reference evidence="7 8" key="1">
    <citation type="submission" date="2014-06" db="EMBL/GenBank/DDBJ databases">
        <title>Evolutionary Origins and Diversification of the Mycorrhizal Mutualists.</title>
        <authorList>
            <consortium name="DOE Joint Genome Institute"/>
            <consortium name="Mycorrhizal Genomics Consortium"/>
            <person name="Kohler A."/>
            <person name="Kuo A."/>
            <person name="Nagy L.G."/>
            <person name="Floudas D."/>
            <person name="Copeland A."/>
            <person name="Barry K.W."/>
            <person name="Cichocki N."/>
            <person name="Veneault-Fourrey C."/>
            <person name="LaButti K."/>
            <person name="Lindquist E.A."/>
            <person name="Lipzen A."/>
            <person name="Lundell T."/>
            <person name="Morin E."/>
            <person name="Murat C."/>
            <person name="Riley R."/>
            <person name="Ohm R."/>
            <person name="Sun H."/>
            <person name="Tunlid A."/>
            <person name="Henrissat B."/>
            <person name="Grigoriev I.V."/>
            <person name="Hibbett D.S."/>
            <person name="Martin F."/>
        </authorList>
    </citation>
    <scope>NUCLEOTIDE SEQUENCE [LARGE SCALE GENOMIC DNA]</scope>
    <source>
        <strain evidence="7 8">SS14</strain>
    </source>
</reference>
<keyword evidence="3 5" id="KW-0560">Oxidoreductase</keyword>
<evidence type="ECO:0000259" key="6">
    <source>
        <dbReference type="PROSITE" id="PS51471"/>
    </source>
</evidence>
<dbReference type="PANTHER" id="PTHR10209:SF881">
    <property type="entry name" value="FI07970P-RELATED"/>
    <property type="match status" value="1"/>
</dbReference>
<keyword evidence="8" id="KW-1185">Reference proteome</keyword>
<dbReference type="AlphaFoldDB" id="A0A0C9UD83"/>
<dbReference type="GO" id="GO:0046872">
    <property type="term" value="F:metal ion binding"/>
    <property type="evidence" value="ECO:0007669"/>
    <property type="project" value="UniProtKB-KW"/>
</dbReference>
<dbReference type="OrthoDB" id="288590at2759"/>
<dbReference type="EMBL" id="KN837347">
    <property type="protein sequence ID" value="KIJ27087.1"/>
    <property type="molecule type" value="Genomic_DNA"/>
</dbReference>
<evidence type="ECO:0000313" key="7">
    <source>
        <dbReference type="EMBL" id="KIJ27087.1"/>
    </source>
</evidence>
<keyword evidence="4 5" id="KW-0408">Iron</keyword>
<proteinExistence type="inferred from homology"/>
<feature type="domain" description="Fe2OG dioxygenase" evidence="6">
    <location>
        <begin position="180"/>
        <end position="298"/>
    </location>
</feature>
<dbReference type="InterPro" id="IPR005123">
    <property type="entry name" value="Oxoglu/Fe-dep_dioxygenase_dom"/>
</dbReference>
<evidence type="ECO:0000256" key="3">
    <source>
        <dbReference type="ARBA" id="ARBA00023002"/>
    </source>
</evidence>
<dbReference type="Pfam" id="PF03171">
    <property type="entry name" value="2OG-FeII_Oxy"/>
    <property type="match status" value="1"/>
</dbReference>
<evidence type="ECO:0000256" key="1">
    <source>
        <dbReference type="ARBA" id="ARBA00008056"/>
    </source>
</evidence>